<protein>
    <submittedName>
        <fullName evidence="1">Pirin family protein</fullName>
    </submittedName>
</protein>
<reference evidence="1" key="1">
    <citation type="submission" date="2021-08" db="EMBL/GenBank/DDBJ databases">
        <title>Novel anaerobic bacterium isolated from sea squirt in East Sea, Republic of Korea.</title>
        <authorList>
            <person name="Nguyen T.H."/>
            <person name="Li Z."/>
            <person name="Lee Y.-J."/>
            <person name="Ko J."/>
            <person name="Kim S.-G."/>
        </authorList>
    </citation>
    <scope>NUCLEOTIDE SEQUENCE</scope>
    <source>
        <strain evidence="1">KCTC 25031</strain>
    </source>
</reference>
<gene>
    <name evidence="1" type="ORF">K4L44_07690</name>
</gene>
<proteinExistence type="predicted"/>
<evidence type="ECO:0000313" key="1">
    <source>
        <dbReference type="EMBL" id="QZE15705.1"/>
    </source>
</evidence>
<accession>A0AC61NL57</accession>
<name>A0AC61NL57_9BACT</name>
<sequence>MGKESAVLNIQDLEESTRIQDPFIICSHFKEIFPSGTSGMQPSVGNLLDKENVCPMMNGRQFPGFPVHPHYGFEIITILEEGIIDHFDSKGVYGRFGSGDVHWLSSGNGIQHSEMFPLLSTAPNYFEMFQIWLNLDSIKKRSSPSSQMFWKEEIPLVICYDYKGRQSKIKILAGNYRGHKALLVPGNSWAASPDHHVNIWCIELAPKASFCIPKELDYVSRSIIFYRGMLLSVDDCLASSGSIVDLDHSKDIILQNGAERSYLLFLQGSPINENICQLGPFVSHSEETLSHVLVNYQIDNFWGGPWGSSEPVNDRHCSRFISVAEKCRKVNG</sequence>
<dbReference type="Proteomes" id="UP000826212">
    <property type="component" value="Chromosome"/>
</dbReference>
<dbReference type="EMBL" id="CP081303">
    <property type="protein sequence ID" value="QZE15705.1"/>
    <property type="molecule type" value="Genomic_DNA"/>
</dbReference>
<organism evidence="1 2">
    <name type="scientific">Halosquirtibacter laminarini</name>
    <dbReference type="NCBI Taxonomy" id="3374600"/>
    <lineage>
        <taxon>Bacteria</taxon>
        <taxon>Pseudomonadati</taxon>
        <taxon>Bacteroidota</taxon>
        <taxon>Bacteroidia</taxon>
        <taxon>Marinilabiliales</taxon>
        <taxon>Prolixibacteraceae</taxon>
        <taxon>Halosquirtibacter</taxon>
    </lineage>
</organism>
<keyword evidence="2" id="KW-1185">Reference proteome</keyword>
<evidence type="ECO:0000313" key="2">
    <source>
        <dbReference type="Proteomes" id="UP000826212"/>
    </source>
</evidence>